<name>A0A9Q7EBV7_MYROD</name>
<feature type="signal peptide" evidence="1">
    <location>
        <begin position="1"/>
        <end position="18"/>
    </location>
</feature>
<proteinExistence type="predicted"/>
<dbReference type="AlphaFoldDB" id="A0A9Q7EBV7"/>
<dbReference type="PROSITE" id="PS51257">
    <property type="entry name" value="PROKAR_LIPOPROTEIN"/>
    <property type="match status" value="1"/>
</dbReference>
<evidence type="ECO:0000256" key="1">
    <source>
        <dbReference type="SAM" id="SignalP"/>
    </source>
</evidence>
<dbReference type="GeneID" id="93526840"/>
<dbReference type="OrthoDB" id="1452366at2"/>
<dbReference type="Pfam" id="PF14289">
    <property type="entry name" value="DUF4369"/>
    <property type="match status" value="1"/>
</dbReference>
<protein>
    <submittedName>
        <fullName evidence="3">DUF4369 domain-containing protein</fullName>
    </submittedName>
</protein>
<evidence type="ECO:0000313" key="4">
    <source>
        <dbReference type="Proteomes" id="UP000596202"/>
    </source>
</evidence>
<organism evidence="3 4">
    <name type="scientific">Myroides odoratus</name>
    <name type="common">Flavobacterium odoratum</name>
    <dbReference type="NCBI Taxonomy" id="256"/>
    <lineage>
        <taxon>Bacteria</taxon>
        <taxon>Pseudomonadati</taxon>
        <taxon>Bacteroidota</taxon>
        <taxon>Flavobacteriia</taxon>
        <taxon>Flavobacteriales</taxon>
        <taxon>Flavobacteriaceae</taxon>
        <taxon>Myroides</taxon>
    </lineage>
</organism>
<feature type="chain" id="PRO_5040191263" evidence="1">
    <location>
        <begin position="19"/>
        <end position="229"/>
    </location>
</feature>
<accession>A0A9Q7EBV7</accession>
<dbReference type="RefSeq" id="WP_002991090.1">
    <property type="nucleotide sequence ID" value="NZ_CP068108.1"/>
</dbReference>
<reference evidence="3 4" key="1">
    <citation type="submission" date="2021-01" db="EMBL/GenBank/DDBJ databases">
        <title>FDA dAtabase for Regulatory Grade micrObial Sequences (FDA-ARGOS): Supporting development and validation of Infectious Disease Dx tests.</title>
        <authorList>
            <person name="Sproer C."/>
            <person name="Gronow S."/>
            <person name="Severitt S."/>
            <person name="Schroder I."/>
            <person name="Tallon L."/>
            <person name="Sadzewicz L."/>
            <person name="Zhao X."/>
            <person name="Boylan J."/>
            <person name="Ott S."/>
            <person name="Bowen H."/>
            <person name="Vavikolanu K."/>
            <person name="Mehta A."/>
            <person name="Aluvathingal J."/>
            <person name="Nadendla S."/>
            <person name="Lowell S."/>
            <person name="Myers T."/>
            <person name="Yan Y."/>
            <person name="Sichtig H."/>
        </authorList>
    </citation>
    <scope>NUCLEOTIDE SEQUENCE [LARGE SCALE GENOMIC DNA]</scope>
    <source>
        <strain evidence="3 4">FDAARGOS_1131</strain>
    </source>
</reference>
<feature type="domain" description="DUF4369" evidence="2">
    <location>
        <begin position="25"/>
        <end position="120"/>
    </location>
</feature>
<dbReference type="Proteomes" id="UP000596202">
    <property type="component" value="Chromosome"/>
</dbReference>
<dbReference type="InterPro" id="IPR025380">
    <property type="entry name" value="DUF4369"/>
</dbReference>
<dbReference type="EMBL" id="CP068108">
    <property type="protein sequence ID" value="QQU00965.1"/>
    <property type="molecule type" value="Genomic_DNA"/>
</dbReference>
<keyword evidence="1" id="KW-0732">Signal</keyword>
<gene>
    <name evidence="3" type="ORF">I6I88_04210</name>
</gene>
<sequence>MKKHLQLLLLGIAVVLTACNSNTQFEIEGTLAHVSDGEVIYLNKVAETDANELIKLDSIVVQNEGFKFVGKIEQPTLGFLTFRDQKGRIPLFIENGKTQVTIDQDNFTSFALKGTLNNETLSEFERNLSLYKYNILTYQGQQQQVYMEAMQQKDEAKMQQILQGFKKLQDDEQLFISNYLSQHQTSLTALYYLYFTSKEDLSQLKMVYDNLSETDKKSNLAQLVAEKIK</sequence>
<evidence type="ECO:0000313" key="3">
    <source>
        <dbReference type="EMBL" id="QQU00965.1"/>
    </source>
</evidence>
<evidence type="ECO:0000259" key="2">
    <source>
        <dbReference type="Pfam" id="PF14289"/>
    </source>
</evidence>